<accession>A0ABT1Q3L3</accession>
<dbReference type="EMBL" id="JANFNG010000036">
    <property type="protein sequence ID" value="MCQ4084508.1"/>
    <property type="molecule type" value="Genomic_DNA"/>
</dbReference>
<keyword evidence="2" id="KW-1185">Reference proteome</keyword>
<organism evidence="1 2">
    <name type="scientific">Streptomyces humicola</name>
    <dbReference type="NCBI Taxonomy" id="2953240"/>
    <lineage>
        <taxon>Bacteria</taxon>
        <taxon>Bacillati</taxon>
        <taxon>Actinomycetota</taxon>
        <taxon>Actinomycetes</taxon>
        <taxon>Kitasatosporales</taxon>
        <taxon>Streptomycetaceae</taxon>
        <taxon>Streptomyces</taxon>
    </lineage>
</organism>
<proteinExistence type="predicted"/>
<name>A0ABT1Q3L3_9ACTN</name>
<dbReference type="Proteomes" id="UP001057702">
    <property type="component" value="Unassembled WGS sequence"/>
</dbReference>
<comment type="caution">
    <text evidence="1">The sequence shown here is derived from an EMBL/GenBank/DDBJ whole genome shotgun (WGS) entry which is preliminary data.</text>
</comment>
<protein>
    <submittedName>
        <fullName evidence="1">Uncharacterized protein</fullName>
    </submittedName>
</protein>
<gene>
    <name evidence="1" type="ORF">NGB36_29030</name>
</gene>
<dbReference type="RefSeq" id="WP_255923571.1">
    <property type="nucleotide sequence ID" value="NZ_JANFNG010000036.1"/>
</dbReference>
<sequence>MQSNGVEPRGHVLLIGGADVVHRRRLQWSPTAGLAALAGVPAATLAGGGQLHGHLPVDTVAVQAARDANEVLTRLRSAAAVGGPLLVYLAGPLVLDRKRGELHLALAGTTADTVRYTALPWSWLRDELRLRATASTTLVVDLVADAHAWRMLHHRPDTVGAGLPPMCGVVAAPDGSDAEPARYTRCLAELLRSSPQPLPVLQLHAAAVAAARPASGTLLIPAAQPALPVRAAAAPASRADASGHADPRPLIWQAAQAGRHNEAASMAAAWEQHAWRTYGPTSTQASEWLEIRADLARIAGNLVLATELWIAAAKARLGLHGPDSRRVAAAARSAHWCWNGIGEPSKAVEIGPHLIALLEQLPGLDPRQLPTARRRLESLAAGYPRPMALTGADGH</sequence>
<reference evidence="1" key="1">
    <citation type="submission" date="2022-06" db="EMBL/GenBank/DDBJ databases">
        <title>Draft genome sequence of Streptomyces sp. RB6PN25 isolated from peat swamp forest in Thailand.</title>
        <authorList>
            <person name="Duangmal K."/>
            <person name="Klaysubun C."/>
        </authorList>
    </citation>
    <scope>NUCLEOTIDE SEQUENCE</scope>
    <source>
        <strain evidence="1">RB6PN25</strain>
    </source>
</reference>
<evidence type="ECO:0000313" key="1">
    <source>
        <dbReference type="EMBL" id="MCQ4084508.1"/>
    </source>
</evidence>
<evidence type="ECO:0000313" key="2">
    <source>
        <dbReference type="Proteomes" id="UP001057702"/>
    </source>
</evidence>